<organism evidence="1">
    <name type="scientific">Tetraodon nigroviridis</name>
    <name type="common">Spotted green pufferfish</name>
    <name type="synonym">Chelonodon nigroviridis</name>
    <dbReference type="NCBI Taxonomy" id="99883"/>
    <lineage>
        <taxon>Eukaryota</taxon>
        <taxon>Metazoa</taxon>
        <taxon>Chordata</taxon>
        <taxon>Craniata</taxon>
        <taxon>Vertebrata</taxon>
        <taxon>Euteleostomi</taxon>
        <taxon>Actinopterygii</taxon>
        <taxon>Neopterygii</taxon>
        <taxon>Teleostei</taxon>
        <taxon>Neoteleostei</taxon>
        <taxon>Acanthomorphata</taxon>
        <taxon>Eupercaria</taxon>
        <taxon>Tetraodontiformes</taxon>
        <taxon>Tetradontoidea</taxon>
        <taxon>Tetraodontidae</taxon>
        <taxon>Tetraodon</taxon>
    </lineage>
</organism>
<name>Q4RC20_TETNG</name>
<sequence length="41" mass="4201">APPNNISVVAENTPAPFSRYQAQNFTLVCAAKGGKPAPSVS</sequence>
<dbReference type="AlphaFoldDB" id="Q4RC20"/>
<evidence type="ECO:0000313" key="1">
    <source>
        <dbReference type="EMBL" id="CAG14063.1"/>
    </source>
</evidence>
<dbReference type="KEGG" id="tng:GSTEN00037386G001"/>
<accession>Q4RC20</accession>
<gene>
    <name evidence="1" type="ORF">GSTENG00037386001</name>
</gene>
<feature type="non-terminal residue" evidence="1">
    <location>
        <position position="1"/>
    </location>
</feature>
<reference evidence="1" key="2">
    <citation type="submission" date="2004-02" db="EMBL/GenBank/DDBJ databases">
        <authorList>
            <consortium name="Genoscope"/>
            <consortium name="Whitehead Institute Centre for Genome Research"/>
        </authorList>
    </citation>
    <scope>NUCLEOTIDE SEQUENCE</scope>
</reference>
<feature type="non-terminal residue" evidence="1">
    <location>
        <position position="41"/>
    </location>
</feature>
<reference evidence="1" key="1">
    <citation type="journal article" date="2004" name="Nature">
        <title>Genome duplication in the teleost fish Tetraodon nigroviridis reveals the early vertebrate proto-karyotype.</title>
        <authorList>
            <person name="Jaillon O."/>
            <person name="Aury J.-M."/>
            <person name="Brunet F."/>
            <person name="Petit J.-L."/>
            <person name="Stange-Thomann N."/>
            <person name="Mauceli E."/>
            <person name="Bouneau L."/>
            <person name="Fischer C."/>
            <person name="Ozouf-Costaz C."/>
            <person name="Bernot A."/>
            <person name="Nicaud S."/>
            <person name="Jaffe D."/>
            <person name="Fisher S."/>
            <person name="Lutfalla G."/>
            <person name="Dossat C."/>
            <person name="Segurens B."/>
            <person name="Dasilva C."/>
            <person name="Salanoubat M."/>
            <person name="Levy M."/>
            <person name="Boudet N."/>
            <person name="Castellano S."/>
            <person name="Anthouard V."/>
            <person name="Jubin C."/>
            <person name="Castelli V."/>
            <person name="Katinka M."/>
            <person name="Vacherie B."/>
            <person name="Biemont C."/>
            <person name="Skalli Z."/>
            <person name="Cattolico L."/>
            <person name="Poulain J."/>
            <person name="De Berardinis V."/>
            <person name="Cruaud C."/>
            <person name="Duprat S."/>
            <person name="Brottier P."/>
            <person name="Coutanceau J.-P."/>
            <person name="Gouzy J."/>
            <person name="Parra G."/>
            <person name="Lardier G."/>
            <person name="Chapple C."/>
            <person name="McKernan K.J."/>
            <person name="McEwan P."/>
            <person name="Bosak S."/>
            <person name="Kellis M."/>
            <person name="Volff J.-N."/>
            <person name="Guigo R."/>
            <person name="Zody M.C."/>
            <person name="Mesirov J."/>
            <person name="Lindblad-Toh K."/>
            <person name="Birren B."/>
            <person name="Nusbaum C."/>
            <person name="Kahn D."/>
            <person name="Robinson-Rechavi M."/>
            <person name="Laudet V."/>
            <person name="Schachter V."/>
            <person name="Quetier F."/>
            <person name="Saurin W."/>
            <person name="Scarpelli C."/>
            <person name="Wincker P."/>
            <person name="Lander E.S."/>
            <person name="Weissenbach J."/>
            <person name="Roest Crollius H."/>
        </authorList>
    </citation>
    <scope>NUCLEOTIDE SEQUENCE [LARGE SCALE GENOMIC DNA]</scope>
</reference>
<comment type="caution">
    <text evidence="1">The sequence shown here is derived from an EMBL/GenBank/DDBJ whole genome shotgun (WGS) entry which is preliminary data.</text>
</comment>
<dbReference type="EMBL" id="CAAE01020079">
    <property type="protein sequence ID" value="CAG14063.1"/>
    <property type="molecule type" value="Genomic_DNA"/>
</dbReference>
<dbReference type="OrthoDB" id="9940999at2759"/>
<proteinExistence type="predicted"/>
<protein>
    <submittedName>
        <fullName evidence="1">(spotted green pufferfish) hypothetical protein</fullName>
    </submittedName>
</protein>